<reference evidence="2" key="2">
    <citation type="submission" date="2021-04" db="EMBL/GenBank/DDBJ databases">
        <authorList>
            <person name="Gilroy R."/>
        </authorList>
    </citation>
    <scope>NUCLEOTIDE SEQUENCE</scope>
    <source>
        <strain evidence="2">A6-441</strain>
    </source>
</reference>
<comment type="caution">
    <text evidence="2">The sequence shown here is derived from an EMBL/GenBank/DDBJ whole genome shotgun (WGS) entry which is preliminary data.</text>
</comment>
<proteinExistence type="predicted"/>
<dbReference type="Proteomes" id="UP000724657">
    <property type="component" value="Unassembled WGS sequence"/>
</dbReference>
<name>A0A9E2KYC3_9FUSO</name>
<dbReference type="AlphaFoldDB" id="A0A9E2KYC3"/>
<dbReference type="InterPro" id="IPR008254">
    <property type="entry name" value="Flavodoxin/NO_synth"/>
</dbReference>
<sequence length="207" mass="23509">MKKILKFLLMFVVIIGIKSPIFAEEKPLVVYFSYYENSELPQGVDVSASASIQVWNDKNTGNTGFLANMIAEKVDGHLQPILVANKYPADYREATHRGRTEQMRKIRPRLVNEIENFSHYDTIYLGFPIWWRTMPMAVFVFFDSYNFSGKTIVPFMTNGGLGHLDIVATIKSLEPEAKVFDGINISGREVTTAEETVTQMIKEVMGK</sequence>
<dbReference type="Pfam" id="PF12682">
    <property type="entry name" value="Flavodoxin_4"/>
    <property type="match status" value="1"/>
</dbReference>
<dbReference type="SUPFAM" id="SSF52218">
    <property type="entry name" value="Flavoproteins"/>
    <property type="match status" value="1"/>
</dbReference>
<dbReference type="GO" id="GO:0010181">
    <property type="term" value="F:FMN binding"/>
    <property type="evidence" value="ECO:0007669"/>
    <property type="project" value="InterPro"/>
</dbReference>
<dbReference type="InterPro" id="IPR029039">
    <property type="entry name" value="Flavoprotein-like_sf"/>
</dbReference>
<protein>
    <recommendedName>
        <fullName evidence="1">Flavodoxin-like domain-containing protein</fullName>
    </recommendedName>
</protein>
<dbReference type="PANTHER" id="PTHR39201">
    <property type="entry name" value="EXPORTED PROTEIN-RELATED"/>
    <property type="match status" value="1"/>
</dbReference>
<evidence type="ECO:0000259" key="1">
    <source>
        <dbReference type="Pfam" id="PF12682"/>
    </source>
</evidence>
<dbReference type="Gene3D" id="3.40.50.360">
    <property type="match status" value="1"/>
</dbReference>
<gene>
    <name evidence="2" type="ORF">IAA47_04640</name>
</gene>
<dbReference type="EMBL" id="JAHLFN010000041">
    <property type="protein sequence ID" value="MBU3842258.1"/>
    <property type="molecule type" value="Genomic_DNA"/>
</dbReference>
<reference evidence="2" key="1">
    <citation type="journal article" date="2021" name="PeerJ">
        <title>Extensive microbial diversity within the chicken gut microbiome revealed by metagenomics and culture.</title>
        <authorList>
            <person name="Gilroy R."/>
            <person name="Ravi A."/>
            <person name="Getino M."/>
            <person name="Pursley I."/>
            <person name="Horton D.L."/>
            <person name="Alikhan N.F."/>
            <person name="Baker D."/>
            <person name="Gharbi K."/>
            <person name="Hall N."/>
            <person name="Watson M."/>
            <person name="Adriaenssens E.M."/>
            <person name="Foster-Nyarko E."/>
            <person name="Jarju S."/>
            <person name="Secka A."/>
            <person name="Antonio M."/>
            <person name="Oren A."/>
            <person name="Chaudhuri R.R."/>
            <person name="La Ragione R."/>
            <person name="Hildebrand F."/>
            <person name="Pallen M.J."/>
        </authorList>
    </citation>
    <scope>NUCLEOTIDE SEQUENCE</scope>
    <source>
        <strain evidence="2">A6-441</strain>
    </source>
</reference>
<evidence type="ECO:0000313" key="2">
    <source>
        <dbReference type="EMBL" id="MBU3842258.1"/>
    </source>
</evidence>
<evidence type="ECO:0000313" key="3">
    <source>
        <dbReference type="Proteomes" id="UP000724657"/>
    </source>
</evidence>
<feature type="domain" description="Flavodoxin-like" evidence="1">
    <location>
        <begin position="63"/>
        <end position="189"/>
    </location>
</feature>
<organism evidence="2 3">
    <name type="scientific">Candidatus Fusobacterium pullicola</name>
    <dbReference type="NCBI Taxonomy" id="2838601"/>
    <lineage>
        <taxon>Bacteria</taxon>
        <taxon>Fusobacteriati</taxon>
        <taxon>Fusobacteriota</taxon>
        <taxon>Fusobacteriia</taxon>
        <taxon>Fusobacteriales</taxon>
        <taxon>Fusobacteriaceae</taxon>
        <taxon>Fusobacterium</taxon>
    </lineage>
</organism>
<accession>A0A9E2KYC3</accession>
<dbReference type="PANTHER" id="PTHR39201:SF1">
    <property type="entry name" value="FLAVODOXIN-LIKE DOMAIN-CONTAINING PROTEIN"/>
    <property type="match status" value="1"/>
</dbReference>